<protein>
    <submittedName>
        <fullName evidence="2">Uncharacterized protein</fullName>
    </submittedName>
</protein>
<accession>A0ABQ6I7N8</accession>
<evidence type="ECO:0000313" key="3">
    <source>
        <dbReference type="Proteomes" id="UP001157125"/>
    </source>
</evidence>
<gene>
    <name evidence="2" type="ORF">GCM10025876_00380</name>
</gene>
<feature type="region of interest" description="Disordered" evidence="1">
    <location>
        <begin position="85"/>
        <end position="120"/>
    </location>
</feature>
<reference evidence="3" key="1">
    <citation type="journal article" date="2019" name="Int. J. Syst. Evol. Microbiol.">
        <title>The Global Catalogue of Microorganisms (GCM) 10K type strain sequencing project: providing services to taxonomists for standard genome sequencing and annotation.</title>
        <authorList>
            <consortium name="The Broad Institute Genomics Platform"/>
            <consortium name="The Broad Institute Genome Sequencing Center for Infectious Disease"/>
            <person name="Wu L."/>
            <person name="Ma J."/>
        </authorList>
    </citation>
    <scope>NUCLEOTIDE SEQUENCE [LARGE SCALE GENOMIC DNA]</scope>
    <source>
        <strain evidence="3">NBRC 112299</strain>
    </source>
</reference>
<dbReference type="Proteomes" id="UP001157125">
    <property type="component" value="Unassembled WGS sequence"/>
</dbReference>
<keyword evidence="3" id="KW-1185">Reference proteome</keyword>
<evidence type="ECO:0000313" key="2">
    <source>
        <dbReference type="EMBL" id="GMA33834.1"/>
    </source>
</evidence>
<dbReference type="EMBL" id="BSUN01000001">
    <property type="protein sequence ID" value="GMA33834.1"/>
    <property type="molecule type" value="Genomic_DNA"/>
</dbReference>
<evidence type="ECO:0000256" key="1">
    <source>
        <dbReference type="SAM" id="MobiDB-lite"/>
    </source>
</evidence>
<organism evidence="2 3">
    <name type="scientific">Demequina litorisediminis</name>
    <dbReference type="NCBI Taxonomy" id="1849022"/>
    <lineage>
        <taxon>Bacteria</taxon>
        <taxon>Bacillati</taxon>
        <taxon>Actinomycetota</taxon>
        <taxon>Actinomycetes</taxon>
        <taxon>Micrococcales</taxon>
        <taxon>Demequinaceae</taxon>
        <taxon>Demequina</taxon>
    </lineage>
</organism>
<sequence length="120" mass="12761">MSSRERDRSGPTTEKPGVLGGRADERDPAVLDGGKQCILLGAREAVDLVDEEDGLALPRGDATFGVVDHRTHVLDARSHCGQFDEAPVARDQVREGGLAGARRTPQDDRGGRSGLPHEPA</sequence>
<feature type="region of interest" description="Disordered" evidence="1">
    <location>
        <begin position="1"/>
        <end position="30"/>
    </location>
</feature>
<proteinExistence type="predicted"/>
<name>A0ABQ6I7N8_9MICO</name>
<comment type="caution">
    <text evidence="2">The sequence shown here is derived from an EMBL/GenBank/DDBJ whole genome shotgun (WGS) entry which is preliminary data.</text>
</comment>